<gene>
    <name evidence="1" type="ORF">SAMN05421771_0547</name>
</gene>
<sequence length="195" mass="20794">MQSLLASLQTKSSRVRFSQTRMLATMKITLRAAVLSLLAAFLLLPAAKAQTTPPQVPGAARFDAVADKALLAMRKKAEELNIQGAAIVAYFEGDTLQSWSSRMVVVGSFRKEPKDATDPGSNVLAFAYQKASEMANTLRNSGTKPYTPMKGELGWEGGVIIRGKSGYLIAAFSGGKSEDDVKVSHAGIEALQTGL</sequence>
<accession>A0A1I6LD00</accession>
<dbReference type="STRING" id="474950.SAMN05421771_0547"/>
<proteinExistence type="predicted"/>
<evidence type="ECO:0000313" key="1">
    <source>
        <dbReference type="EMBL" id="SFS01138.1"/>
    </source>
</evidence>
<organism evidence="1 2">
    <name type="scientific">Granulicella pectinivorans</name>
    <dbReference type="NCBI Taxonomy" id="474950"/>
    <lineage>
        <taxon>Bacteria</taxon>
        <taxon>Pseudomonadati</taxon>
        <taxon>Acidobacteriota</taxon>
        <taxon>Terriglobia</taxon>
        <taxon>Terriglobales</taxon>
        <taxon>Acidobacteriaceae</taxon>
        <taxon>Granulicella</taxon>
    </lineage>
</organism>
<name>A0A1I6LD00_9BACT</name>
<dbReference type="AlphaFoldDB" id="A0A1I6LD00"/>
<keyword evidence="2" id="KW-1185">Reference proteome</keyword>
<reference evidence="1 2" key="1">
    <citation type="submission" date="2016-10" db="EMBL/GenBank/DDBJ databases">
        <authorList>
            <person name="de Groot N.N."/>
        </authorList>
    </citation>
    <scope>NUCLEOTIDE SEQUENCE [LARGE SCALE GENOMIC DNA]</scope>
    <source>
        <strain evidence="1 2">DSM 21001</strain>
    </source>
</reference>
<evidence type="ECO:0000313" key="2">
    <source>
        <dbReference type="Proteomes" id="UP000199024"/>
    </source>
</evidence>
<dbReference type="EMBL" id="FOZL01000001">
    <property type="protein sequence ID" value="SFS01138.1"/>
    <property type="molecule type" value="Genomic_DNA"/>
</dbReference>
<protein>
    <recommendedName>
        <fullName evidence="3">Heme-binding protein</fullName>
    </recommendedName>
</protein>
<evidence type="ECO:0008006" key="3">
    <source>
        <dbReference type="Google" id="ProtNLM"/>
    </source>
</evidence>
<dbReference type="Proteomes" id="UP000199024">
    <property type="component" value="Unassembled WGS sequence"/>
</dbReference>